<sequence length="343" mass="38651">MPAHLYIHHSNVRRSDDPMNHTSYNVHSTQRLEAAYEHSTPPSLDDSPPLDNIPSLDSSPSFDHWQCAVPLGTSAITSTTADLDLSQDQHSFFWQNQPHIGPQEPPYDSVVDDYAATNNVATQLLSQCTLPFSAGEASFQPALAAQPNWDSSSVPFGYFNGMPDSNTYQQWHSQYPEPPADQSFPASFSDELWQTDHLEPGYSFPETANPDPETKKKKECHVCHRLLNSAKLRRHHQDVHEKPPKGATPCKGYYMCTCGEHWSTSRKREILIHLEEIKEDSEHLLEHCIYRFVCRCEETFSVGCLDDYIVHIKGCMNGVTPGRPRCDSSTVPQRSMSVPPLVS</sequence>
<gene>
    <name evidence="2" type="ORF">PGQ11_012267</name>
</gene>
<evidence type="ECO:0000313" key="2">
    <source>
        <dbReference type="EMBL" id="KAK8856355.1"/>
    </source>
</evidence>
<dbReference type="EMBL" id="JAPCWZ010000007">
    <property type="protein sequence ID" value="KAK8856355.1"/>
    <property type="molecule type" value="Genomic_DNA"/>
</dbReference>
<feature type="region of interest" description="Disordered" evidence="1">
    <location>
        <begin position="35"/>
        <end position="56"/>
    </location>
</feature>
<keyword evidence="3" id="KW-1185">Reference proteome</keyword>
<comment type="caution">
    <text evidence="2">The sequence shown here is derived from an EMBL/GenBank/DDBJ whole genome shotgun (WGS) entry which is preliminary data.</text>
</comment>
<reference evidence="2 3" key="1">
    <citation type="journal article" date="2024" name="IMA Fungus">
        <title>Apiospora arundinis, a panoply of carbohydrate-active enzymes and secondary metabolites.</title>
        <authorList>
            <person name="Sorensen T."/>
            <person name="Petersen C."/>
            <person name="Muurmann A.T."/>
            <person name="Christiansen J.V."/>
            <person name="Brundto M.L."/>
            <person name="Overgaard C.K."/>
            <person name="Boysen A.T."/>
            <person name="Wollenberg R.D."/>
            <person name="Larsen T.O."/>
            <person name="Sorensen J.L."/>
            <person name="Nielsen K.L."/>
            <person name="Sondergaard T.E."/>
        </authorList>
    </citation>
    <scope>NUCLEOTIDE SEQUENCE [LARGE SCALE GENOMIC DNA]</scope>
    <source>
        <strain evidence="2 3">AAU 773</strain>
    </source>
</reference>
<organism evidence="2 3">
    <name type="scientific">Apiospora arundinis</name>
    <dbReference type="NCBI Taxonomy" id="335852"/>
    <lineage>
        <taxon>Eukaryota</taxon>
        <taxon>Fungi</taxon>
        <taxon>Dikarya</taxon>
        <taxon>Ascomycota</taxon>
        <taxon>Pezizomycotina</taxon>
        <taxon>Sordariomycetes</taxon>
        <taxon>Xylariomycetidae</taxon>
        <taxon>Amphisphaeriales</taxon>
        <taxon>Apiosporaceae</taxon>
        <taxon>Apiospora</taxon>
    </lineage>
</organism>
<dbReference type="Proteomes" id="UP001390339">
    <property type="component" value="Unassembled WGS sequence"/>
</dbReference>
<proteinExistence type="predicted"/>
<evidence type="ECO:0000313" key="3">
    <source>
        <dbReference type="Proteomes" id="UP001390339"/>
    </source>
</evidence>
<evidence type="ECO:0000256" key="1">
    <source>
        <dbReference type="SAM" id="MobiDB-lite"/>
    </source>
</evidence>
<evidence type="ECO:0008006" key="4">
    <source>
        <dbReference type="Google" id="ProtNLM"/>
    </source>
</evidence>
<protein>
    <recommendedName>
        <fullName evidence="4">C2H2-type domain-containing protein</fullName>
    </recommendedName>
</protein>
<accession>A0ABR2I2Y1</accession>
<name>A0ABR2I2Y1_9PEZI</name>
<feature type="compositionally biased region" description="Low complexity" evidence="1">
    <location>
        <begin position="41"/>
        <end position="56"/>
    </location>
</feature>